<evidence type="ECO:0000313" key="2">
    <source>
        <dbReference type="EMBL" id="OWL95844.1"/>
    </source>
</evidence>
<gene>
    <name evidence="2" type="ORF">CBQ26_11275</name>
</gene>
<organism evidence="2 3">
    <name type="scientific">Deinococcus indicus</name>
    <dbReference type="NCBI Taxonomy" id="223556"/>
    <lineage>
        <taxon>Bacteria</taxon>
        <taxon>Thermotogati</taxon>
        <taxon>Deinococcota</taxon>
        <taxon>Deinococci</taxon>
        <taxon>Deinococcales</taxon>
        <taxon>Deinococcaceae</taxon>
        <taxon>Deinococcus</taxon>
    </lineage>
</organism>
<evidence type="ECO:0000313" key="3">
    <source>
        <dbReference type="Proteomes" id="UP000197208"/>
    </source>
</evidence>
<comment type="caution">
    <text evidence="2">The sequence shown here is derived from an EMBL/GenBank/DDBJ whole genome shotgun (WGS) entry which is preliminary data.</text>
</comment>
<keyword evidence="1" id="KW-0175">Coiled coil</keyword>
<keyword evidence="3" id="KW-1185">Reference proteome</keyword>
<proteinExistence type="predicted"/>
<dbReference type="PROSITE" id="PS51257">
    <property type="entry name" value="PROKAR_LIPOPROTEIN"/>
    <property type="match status" value="1"/>
</dbReference>
<accession>A0A246BKK4</accession>
<dbReference type="RefSeq" id="WP_229844134.1">
    <property type="nucleotide sequence ID" value="NZ_BNAM01000006.1"/>
</dbReference>
<evidence type="ECO:0000256" key="1">
    <source>
        <dbReference type="SAM" id="Coils"/>
    </source>
</evidence>
<name>A0A246BKK4_9DEIO</name>
<dbReference type="EMBL" id="NHMK01000014">
    <property type="protein sequence ID" value="OWL95844.1"/>
    <property type="molecule type" value="Genomic_DNA"/>
</dbReference>
<dbReference type="Proteomes" id="UP000197208">
    <property type="component" value="Unassembled WGS sequence"/>
</dbReference>
<dbReference type="AlphaFoldDB" id="A0A246BKK4"/>
<reference evidence="2 3" key="1">
    <citation type="submission" date="2017-05" db="EMBL/GenBank/DDBJ databases">
        <title>De novo genome assembly of Deniococcus indicus strain DR1.</title>
        <authorList>
            <person name="Chauhan D."/>
            <person name="Yennamalli R.M."/>
            <person name="Priyadarshini R."/>
        </authorList>
    </citation>
    <scope>NUCLEOTIDE SEQUENCE [LARGE SCALE GENOMIC DNA]</scope>
    <source>
        <strain evidence="2 3">DR1</strain>
    </source>
</reference>
<evidence type="ECO:0008006" key="4">
    <source>
        <dbReference type="Google" id="ProtNLM"/>
    </source>
</evidence>
<protein>
    <recommendedName>
        <fullName evidence="4">Lipoprotein</fullName>
    </recommendedName>
</protein>
<feature type="coiled-coil region" evidence="1">
    <location>
        <begin position="20"/>
        <end position="47"/>
    </location>
</feature>
<sequence length="136" mass="15051">MIRRACALVLLVPLLVGCQDREARAQNAELTRRVEALERQLSAAQADRPAGITADADRVVSEAAAQNCANNLTRELEIFRQNSSDRIYPRPAQLALPDACIDHRVNWITRTDQAYTFSVTDTAGRELVRQSSQTGS</sequence>